<dbReference type="Proteomes" id="UP000557739">
    <property type="component" value="Unassembled WGS sequence"/>
</dbReference>
<gene>
    <name evidence="1" type="ORF">FHR19_000519</name>
</gene>
<accession>A0A7W9AMH9</accession>
<comment type="caution">
    <text evidence="1">The sequence shown here is derived from an EMBL/GenBank/DDBJ whole genome shotgun (WGS) entry which is preliminary data.</text>
</comment>
<dbReference type="AlphaFoldDB" id="A0A7W9AMH9"/>
<dbReference type="EMBL" id="JACIJJ010000001">
    <property type="protein sequence ID" value="MBB5697194.1"/>
    <property type="molecule type" value="Genomic_DNA"/>
</dbReference>
<dbReference type="RefSeq" id="WP_184023924.1">
    <property type="nucleotide sequence ID" value="NZ_JACIJJ010000001.1"/>
</dbReference>
<evidence type="ECO:0000313" key="1">
    <source>
        <dbReference type="EMBL" id="MBB5697194.1"/>
    </source>
</evidence>
<reference evidence="1 2" key="1">
    <citation type="submission" date="2020-08" db="EMBL/GenBank/DDBJ databases">
        <title>Genomic Encyclopedia of Type Strains, Phase IV (KMG-IV): sequencing the most valuable type-strain genomes for metagenomic binning, comparative biology and taxonomic classification.</title>
        <authorList>
            <person name="Goeker M."/>
        </authorList>
    </citation>
    <scope>NUCLEOTIDE SEQUENCE [LARGE SCALE GENOMIC DNA]</scope>
    <source>
        <strain evidence="1 2">DSM 27244</strain>
    </source>
</reference>
<name>A0A7W9AMH9_9SPHN</name>
<sequence length="160" mass="17543">MKAYKIAPPFKTFGIADERTSDAINLVAEIVFECLRRGGDSFQYSVVWANPGEEPGGICNADIAVPHVFRLETEDALRKWLRKSVDPNTSGGGDVRSIATCRTVTFGYDGQALLCLRHDDAPPVSSDLKLATVEERPDLLGETDYFDGWIKDDSDEANGS</sequence>
<proteinExistence type="predicted"/>
<evidence type="ECO:0000313" key="2">
    <source>
        <dbReference type="Proteomes" id="UP000557739"/>
    </source>
</evidence>
<protein>
    <submittedName>
        <fullName evidence="1">Uncharacterized protein</fullName>
    </submittedName>
</protein>
<organism evidence="1 2">
    <name type="scientific">Sphingomonas yantingensis</name>
    <dbReference type="NCBI Taxonomy" id="1241761"/>
    <lineage>
        <taxon>Bacteria</taxon>
        <taxon>Pseudomonadati</taxon>
        <taxon>Pseudomonadota</taxon>
        <taxon>Alphaproteobacteria</taxon>
        <taxon>Sphingomonadales</taxon>
        <taxon>Sphingomonadaceae</taxon>
        <taxon>Sphingomonas</taxon>
    </lineage>
</organism>
<keyword evidence="2" id="KW-1185">Reference proteome</keyword>